<feature type="region of interest" description="Disordered" evidence="1">
    <location>
        <begin position="1"/>
        <end position="22"/>
    </location>
</feature>
<accession>A0A0M3IEZ8</accession>
<keyword evidence="2" id="KW-1185">Reference proteome</keyword>
<sequence length="71" mass="8191">MQRGESDNDYLSDNFWKGKPIDDDRSSEKIANSFGNQFAHLFTDEESITPQMPKIFEQKHLNASNPTPNEM</sequence>
<proteinExistence type="predicted"/>
<reference evidence="3" key="1">
    <citation type="submission" date="2017-02" db="UniProtKB">
        <authorList>
            <consortium name="WormBaseParasite"/>
        </authorList>
    </citation>
    <scope>IDENTIFICATION</scope>
</reference>
<dbReference type="AlphaFoldDB" id="A0A0M3IEZ8"/>
<protein>
    <submittedName>
        <fullName evidence="3">Uncharacterized protein</fullName>
    </submittedName>
</protein>
<evidence type="ECO:0000313" key="2">
    <source>
        <dbReference type="Proteomes" id="UP000036681"/>
    </source>
</evidence>
<organism evidence="2 3">
    <name type="scientific">Ascaris lumbricoides</name>
    <name type="common">Giant roundworm</name>
    <dbReference type="NCBI Taxonomy" id="6252"/>
    <lineage>
        <taxon>Eukaryota</taxon>
        <taxon>Metazoa</taxon>
        <taxon>Ecdysozoa</taxon>
        <taxon>Nematoda</taxon>
        <taxon>Chromadorea</taxon>
        <taxon>Rhabditida</taxon>
        <taxon>Spirurina</taxon>
        <taxon>Ascaridomorpha</taxon>
        <taxon>Ascaridoidea</taxon>
        <taxon>Ascarididae</taxon>
        <taxon>Ascaris</taxon>
    </lineage>
</organism>
<evidence type="ECO:0000313" key="3">
    <source>
        <dbReference type="WBParaSite" id="ALUE_0001673301-mRNA-1"/>
    </source>
</evidence>
<dbReference type="Proteomes" id="UP000036681">
    <property type="component" value="Unplaced"/>
</dbReference>
<name>A0A0M3IEZ8_ASCLU</name>
<dbReference type="WBParaSite" id="ALUE_0001673301-mRNA-1">
    <property type="protein sequence ID" value="ALUE_0001673301-mRNA-1"/>
    <property type="gene ID" value="ALUE_0001673301"/>
</dbReference>
<evidence type="ECO:0000256" key="1">
    <source>
        <dbReference type="SAM" id="MobiDB-lite"/>
    </source>
</evidence>